<evidence type="ECO:0000313" key="2">
    <source>
        <dbReference type="EMBL" id="GFY76544.1"/>
    </source>
</evidence>
<dbReference type="SUPFAM" id="SSF56672">
    <property type="entry name" value="DNA/RNA polymerases"/>
    <property type="match status" value="1"/>
</dbReference>
<accession>A0A8X6YVM6</accession>
<evidence type="ECO:0000313" key="3">
    <source>
        <dbReference type="Proteomes" id="UP000886998"/>
    </source>
</evidence>
<organism evidence="2 3">
    <name type="scientific">Trichonephila inaurata madagascariensis</name>
    <dbReference type="NCBI Taxonomy" id="2747483"/>
    <lineage>
        <taxon>Eukaryota</taxon>
        <taxon>Metazoa</taxon>
        <taxon>Ecdysozoa</taxon>
        <taxon>Arthropoda</taxon>
        <taxon>Chelicerata</taxon>
        <taxon>Arachnida</taxon>
        <taxon>Araneae</taxon>
        <taxon>Araneomorphae</taxon>
        <taxon>Entelegynae</taxon>
        <taxon>Araneoidea</taxon>
        <taxon>Nephilidae</taxon>
        <taxon>Trichonephila</taxon>
        <taxon>Trichonephila inaurata</taxon>
    </lineage>
</organism>
<proteinExistence type="predicted"/>
<name>A0A8X6YVM6_9ARAC</name>
<dbReference type="InterPro" id="IPR013103">
    <property type="entry name" value="RVT_2"/>
</dbReference>
<protein>
    <submittedName>
        <fullName evidence="2">Putative polyprotein</fullName>
    </submittedName>
</protein>
<dbReference type="GO" id="GO:0071897">
    <property type="term" value="P:DNA biosynthetic process"/>
    <property type="evidence" value="ECO:0007669"/>
    <property type="project" value="UniProtKB-ARBA"/>
</dbReference>
<comment type="caution">
    <text evidence="2">The sequence shown here is derived from an EMBL/GenBank/DDBJ whole genome shotgun (WGS) entry which is preliminary data.</text>
</comment>
<dbReference type="OrthoDB" id="6437187at2759"/>
<dbReference type="EMBL" id="BMAV01022008">
    <property type="protein sequence ID" value="GFY76544.1"/>
    <property type="molecule type" value="Genomic_DNA"/>
</dbReference>
<feature type="domain" description="Reverse transcriptase Ty1/copia-type" evidence="1">
    <location>
        <begin position="7"/>
        <end position="108"/>
    </location>
</feature>
<sequence>MNSLRENHTWELTDLSVGAKPIPCKWAYRLKTNSKGNLNKYKARLLARGFSQRQGIGCSETNSPVTKLGKIRTVLSIAAEERMHLTQFDALTAFLYGDIEETIIYNNQKISKMAQKE</sequence>
<dbReference type="Proteomes" id="UP000886998">
    <property type="component" value="Unassembled WGS sequence"/>
</dbReference>
<reference evidence="2" key="1">
    <citation type="submission" date="2020-08" db="EMBL/GenBank/DDBJ databases">
        <title>Multicomponent nature underlies the extraordinary mechanical properties of spider dragline silk.</title>
        <authorList>
            <person name="Kono N."/>
            <person name="Nakamura H."/>
            <person name="Mori M."/>
            <person name="Yoshida Y."/>
            <person name="Ohtoshi R."/>
            <person name="Malay A.D."/>
            <person name="Moran D.A.P."/>
            <person name="Tomita M."/>
            <person name="Numata K."/>
            <person name="Arakawa K."/>
        </authorList>
    </citation>
    <scope>NUCLEOTIDE SEQUENCE</scope>
</reference>
<keyword evidence="3" id="KW-1185">Reference proteome</keyword>
<dbReference type="InterPro" id="IPR043502">
    <property type="entry name" value="DNA/RNA_pol_sf"/>
</dbReference>
<dbReference type="AlphaFoldDB" id="A0A8X6YVM6"/>
<dbReference type="Pfam" id="PF07727">
    <property type="entry name" value="RVT_2"/>
    <property type="match status" value="1"/>
</dbReference>
<evidence type="ECO:0000259" key="1">
    <source>
        <dbReference type="Pfam" id="PF07727"/>
    </source>
</evidence>
<gene>
    <name evidence="2" type="ORF">TNIN_251791</name>
</gene>